<gene>
    <name evidence="1" type="ORF">PMAYCL1PPCAC_04671</name>
</gene>
<protein>
    <submittedName>
        <fullName evidence="1">Uncharacterized protein</fullName>
    </submittedName>
</protein>
<evidence type="ECO:0000313" key="2">
    <source>
        <dbReference type="Proteomes" id="UP001328107"/>
    </source>
</evidence>
<name>A0AAN5CAZ1_9BILA</name>
<accession>A0AAN5CAZ1</accession>
<dbReference type="AlphaFoldDB" id="A0AAN5CAZ1"/>
<comment type="caution">
    <text evidence="1">The sequence shown here is derived from an EMBL/GenBank/DDBJ whole genome shotgun (WGS) entry which is preliminary data.</text>
</comment>
<dbReference type="Proteomes" id="UP001328107">
    <property type="component" value="Unassembled WGS sequence"/>
</dbReference>
<evidence type="ECO:0000313" key="1">
    <source>
        <dbReference type="EMBL" id="GMR34476.1"/>
    </source>
</evidence>
<proteinExistence type="predicted"/>
<organism evidence="1 2">
    <name type="scientific">Pristionchus mayeri</name>
    <dbReference type="NCBI Taxonomy" id="1317129"/>
    <lineage>
        <taxon>Eukaryota</taxon>
        <taxon>Metazoa</taxon>
        <taxon>Ecdysozoa</taxon>
        <taxon>Nematoda</taxon>
        <taxon>Chromadorea</taxon>
        <taxon>Rhabditida</taxon>
        <taxon>Rhabditina</taxon>
        <taxon>Diplogasteromorpha</taxon>
        <taxon>Diplogasteroidea</taxon>
        <taxon>Neodiplogasteridae</taxon>
        <taxon>Pristionchus</taxon>
    </lineage>
</organism>
<dbReference type="EMBL" id="BTRK01000002">
    <property type="protein sequence ID" value="GMR34476.1"/>
    <property type="molecule type" value="Genomic_DNA"/>
</dbReference>
<sequence>KKYRRPIATRITTFHYIRSVRCYTINPAQFANPIKCGGVMPAMEVTGNVKNMGAVQKFGVVNYCPSAHFQFLDEFSSIENITVSNSYIAGVDRWWMVQHNRPQFGPAVYKIAEGTCVTLLS</sequence>
<reference evidence="2" key="1">
    <citation type="submission" date="2022-10" db="EMBL/GenBank/DDBJ databases">
        <title>Genome assembly of Pristionchus species.</title>
        <authorList>
            <person name="Yoshida K."/>
            <person name="Sommer R.J."/>
        </authorList>
    </citation>
    <scope>NUCLEOTIDE SEQUENCE [LARGE SCALE GENOMIC DNA]</scope>
    <source>
        <strain evidence="2">RS5460</strain>
    </source>
</reference>
<feature type="non-terminal residue" evidence="1">
    <location>
        <position position="1"/>
    </location>
</feature>
<keyword evidence="2" id="KW-1185">Reference proteome</keyword>